<protein>
    <submittedName>
        <fullName evidence="1">Uncharacterized protein</fullName>
    </submittedName>
</protein>
<name>G7YRV0_CLOSI</name>
<dbReference type="Proteomes" id="UP000008909">
    <property type="component" value="Unassembled WGS sequence"/>
</dbReference>
<dbReference type="EMBL" id="DF144062">
    <property type="protein sequence ID" value="GAA55680.1"/>
    <property type="molecule type" value="Genomic_DNA"/>
</dbReference>
<keyword evidence="2" id="KW-1185">Reference proteome</keyword>
<gene>
    <name evidence="1" type="ORF">CLF_108702</name>
</gene>
<organism evidence="1 2">
    <name type="scientific">Clonorchis sinensis</name>
    <name type="common">Chinese liver fluke</name>
    <dbReference type="NCBI Taxonomy" id="79923"/>
    <lineage>
        <taxon>Eukaryota</taxon>
        <taxon>Metazoa</taxon>
        <taxon>Spiralia</taxon>
        <taxon>Lophotrochozoa</taxon>
        <taxon>Platyhelminthes</taxon>
        <taxon>Trematoda</taxon>
        <taxon>Digenea</taxon>
        <taxon>Opisthorchiida</taxon>
        <taxon>Opisthorchiata</taxon>
        <taxon>Opisthorchiidae</taxon>
        <taxon>Clonorchis</taxon>
    </lineage>
</organism>
<evidence type="ECO:0000313" key="2">
    <source>
        <dbReference type="Proteomes" id="UP000008909"/>
    </source>
</evidence>
<proteinExistence type="predicted"/>
<evidence type="ECO:0000313" key="1">
    <source>
        <dbReference type="EMBL" id="GAA55680.1"/>
    </source>
</evidence>
<reference key="2">
    <citation type="submission" date="2011-10" db="EMBL/GenBank/DDBJ databases">
        <title>The genome and transcriptome sequence of Clonorchis sinensis provide insights into the carcinogenic liver fluke.</title>
        <authorList>
            <person name="Wang X."/>
            <person name="Huang Y."/>
            <person name="Chen W."/>
            <person name="Liu H."/>
            <person name="Guo L."/>
            <person name="Chen Y."/>
            <person name="Luo F."/>
            <person name="Zhou W."/>
            <person name="Sun J."/>
            <person name="Mao Q."/>
            <person name="Liang P."/>
            <person name="Zhou C."/>
            <person name="Tian Y."/>
            <person name="Men J."/>
            <person name="Lv X."/>
            <person name="Huang L."/>
            <person name="Zhou J."/>
            <person name="Hu Y."/>
            <person name="Li R."/>
            <person name="Zhang F."/>
            <person name="Lei H."/>
            <person name="Li X."/>
            <person name="Hu X."/>
            <person name="Liang C."/>
            <person name="Xu J."/>
            <person name="Wu Z."/>
            <person name="Yu X."/>
        </authorList>
    </citation>
    <scope>NUCLEOTIDE SEQUENCE</scope>
    <source>
        <strain>Henan</strain>
    </source>
</reference>
<dbReference type="AlphaFoldDB" id="G7YRV0"/>
<accession>G7YRV0</accession>
<sequence>MCNSTDKLSEIGLLGGFRARILDISRSVIRMKFRGFSRHMCRQCQMTTWFNDGHLAISQVQIIQRFVFRMCIYHGILAMGTEVAYLEDVRKAFGTNNRKGTVNCTFALLKFKPTAVCSTEHLDKLVRLYGLDQPTTSSPTALCTNWLRKGSKEVVDTACPAGRCQTAPRFNIPKVSWDCQATRNVASYPKNKDRNTWPKTPQERAGLVVTYPGISEARDKYTPPPKAVTEVFSNYGVLQQLQPGYRVNPHQDYHIKGWSPLLKREPTGSETTEYKLNFTWPESDRTQGHSFGVSTQYAANSCYATETSMPEGMKALKVLGSEPYASLIIGELSLGVPIEGGESCRPDSVYWLVLSNLVARLHSQHLSRFHSAQGWAKRALRGSYHGREVGIRICTNPYRNERALQIIFQTLESFTIRTVIQAEQQTVLACTLNSLSIVSLSGSKIKLDQLSDVKWKRLCDYRFRTAQTYLAASTEVCCCGYSQKLKLSTTCSLVLPLRFELLAFCSHGNEYTIGTKNGAIKERHSCIPYRIVALFLLSPFAVALLT</sequence>
<reference evidence="1" key="1">
    <citation type="journal article" date="2011" name="Genome Biol.">
        <title>The draft genome of the carcinogenic human liver fluke Clonorchis sinensis.</title>
        <authorList>
            <person name="Wang X."/>
            <person name="Chen W."/>
            <person name="Huang Y."/>
            <person name="Sun J."/>
            <person name="Men J."/>
            <person name="Liu H."/>
            <person name="Luo F."/>
            <person name="Guo L."/>
            <person name="Lv X."/>
            <person name="Deng C."/>
            <person name="Zhou C."/>
            <person name="Fan Y."/>
            <person name="Li X."/>
            <person name="Huang L."/>
            <person name="Hu Y."/>
            <person name="Liang C."/>
            <person name="Hu X."/>
            <person name="Xu J."/>
            <person name="Yu X."/>
        </authorList>
    </citation>
    <scope>NUCLEOTIDE SEQUENCE [LARGE SCALE GENOMIC DNA]</scope>
    <source>
        <strain evidence="1">Henan</strain>
    </source>
</reference>